<dbReference type="WBParaSite" id="PS1159_v2.g972.t1">
    <property type="protein sequence ID" value="PS1159_v2.g972.t1"/>
    <property type="gene ID" value="PS1159_v2.g972"/>
</dbReference>
<accession>A0AC35GXZ4</accession>
<evidence type="ECO:0000313" key="2">
    <source>
        <dbReference type="WBParaSite" id="PS1159_v2.g972.t1"/>
    </source>
</evidence>
<sequence length="213" mass="24680">MVQSIYQPQGTYEVEDTNTTHQHDADQTDAPSSPPDSPKELLAPESPIQKAQDVMVNSFYPGAEHDEPPRLPSPDPNESVEERSHEEHVERDPIQVHEHAFEPEERSHEEHVERDPIQAHEHAFEPGFISSSTHTVEEHHHEEEPHHYNGVNEDENLEPPLSNRSLESFQQHEQDVADDIQHDYDIQHEYDAESQHSQEVYNDENKEPENYAM</sequence>
<organism evidence="1 2">
    <name type="scientific">Panagrolaimus sp. PS1159</name>
    <dbReference type="NCBI Taxonomy" id="55785"/>
    <lineage>
        <taxon>Eukaryota</taxon>
        <taxon>Metazoa</taxon>
        <taxon>Ecdysozoa</taxon>
        <taxon>Nematoda</taxon>
        <taxon>Chromadorea</taxon>
        <taxon>Rhabditida</taxon>
        <taxon>Tylenchina</taxon>
        <taxon>Panagrolaimomorpha</taxon>
        <taxon>Panagrolaimoidea</taxon>
        <taxon>Panagrolaimidae</taxon>
        <taxon>Panagrolaimus</taxon>
    </lineage>
</organism>
<evidence type="ECO:0000313" key="1">
    <source>
        <dbReference type="Proteomes" id="UP000887580"/>
    </source>
</evidence>
<reference evidence="2" key="1">
    <citation type="submission" date="2022-11" db="UniProtKB">
        <authorList>
            <consortium name="WormBaseParasite"/>
        </authorList>
    </citation>
    <scope>IDENTIFICATION</scope>
</reference>
<proteinExistence type="predicted"/>
<dbReference type="Proteomes" id="UP000887580">
    <property type="component" value="Unplaced"/>
</dbReference>
<protein>
    <submittedName>
        <fullName evidence="2">Uncharacterized protein</fullName>
    </submittedName>
</protein>
<name>A0AC35GXZ4_9BILA</name>